<evidence type="ECO:0000313" key="2">
    <source>
        <dbReference type="Proteomes" id="UP000228934"/>
    </source>
</evidence>
<reference evidence="2" key="1">
    <citation type="journal article" date="2017" name="Nat. Commun.">
        <title>The North American bullfrog draft genome provides insight into hormonal regulation of long noncoding RNA.</title>
        <authorList>
            <person name="Hammond S.A."/>
            <person name="Warren R.L."/>
            <person name="Vandervalk B.P."/>
            <person name="Kucuk E."/>
            <person name="Khan H."/>
            <person name="Gibb E.A."/>
            <person name="Pandoh P."/>
            <person name="Kirk H."/>
            <person name="Zhao Y."/>
            <person name="Jones M."/>
            <person name="Mungall A.J."/>
            <person name="Coope R."/>
            <person name="Pleasance S."/>
            <person name="Moore R.A."/>
            <person name="Holt R.A."/>
            <person name="Round J.M."/>
            <person name="Ohora S."/>
            <person name="Walle B.V."/>
            <person name="Veldhoen N."/>
            <person name="Helbing C.C."/>
            <person name="Birol I."/>
        </authorList>
    </citation>
    <scope>NUCLEOTIDE SEQUENCE [LARGE SCALE GENOMIC DNA]</scope>
</reference>
<dbReference type="AlphaFoldDB" id="A0A2G9RCE2"/>
<evidence type="ECO:0000313" key="1">
    <source>
        <dbReference type="EMBL" id="PIO25445.1"/>
    </source>
</evidence>
<organism evidence="1 2">
    <name type="scientific">Aquarana catesbeiana</name>
    <name type="common">American bullfrog</name>
    <name type="synonym">Rana catesbeiana</name>
    <dbReference type="NCBI Taxonomy" id="8400"/>
    <lineage>
        <taxon>Eukaryota</taxon>
        <taxon>Metazoa</taxon>
        <taxon>Chordata</taxon>
        <taxon>Craniata</taxon>
        <taxon>Vertebrata</taxon>
        <taxon>Euteleostomi</taxon>
        <taxon>Amphibia</taxon>
        <taxon>Batrachia</taxon>
        <taxon>Anura</taxon>
        <taxon>Neobatrachia</taxon>
        <taxon>Ranoidea</taxon>
        <taxon>Ranidae</taxon>
        <taxon>Aquarana</taxon>
    </lineage>
</organism>
<protein>
    <submittedName>
        <fullName evidence="1">Uncharacterized protein</fullName>
    </submittedName>
</protein>
<accession>A0A2G9RCE2</accession>
<name>A0A2G9RCE2_AQUCT</name>
<proteinExistence type="predicted"/>
<keyword evidence="2" id="KW-1185">Reference proteome</keyword>
<dbReference type="EMBL" id="KV947104">
    <property type="protein sequence ID" value="PIO25445.1"/>
    <property type="molecule type" value="Genomic_DNA"/>
</dbReference>
<gene>
    <name evidence="1" type="ORF">AB205_0114810</name>
</gene>
<sequence>MATFMFMGTLFVRMKHCSFGLQNTMFCPDAVQYIFSGIILLNKFWCLDGFGTRM</sequence>
<dbReference type="Proteomes" id="UP000228934">
    <property type="component" value="Unassembled WGS sequence"/>
</dbReference>